<dbReference type="Proteomes" id="UP001212841">
    <property type="component" value="Unassembled WGS sequence"/>
</dbReference>
<evidence type="ECO:0000313" key="3">
    <source>
        <dbReference type="Proteomes" id="UP001212841"/>
    </source>
</evidence>
<protein>
    <submittedName>
        <fullName evidence="2">Uncharacterized protein</fullName>
    </submittedName>
</protein>
<sequence length="171" mass="19625">MIRRDFITSSSYNKAVATKERRSGESTSTNQDSYKHHQAGAIRDAFKREKDAYETNKSKHVASGEWWGNKDSVEPEKSNYARDYKQEGPPTPQSSTWDQHHRKKVVEQPTDHASEKHYNILTGNETWMPSGGRYDPSRSAKRISADKLNSQQQALEGRHYNIITNLNLEDS</sequence>
<evidence type="ECO:0000313" key="2">
    <source>
        <dbReference type="EMBL" id="KAJ3053546.1"/>
    </source>
</evidence>
<organism evidence="2 3">
    <name type="scientific">Rhizophlyctis rosea</name>
    <dbReference type="NCBI Taxonomy" id="64517"/>
    <lineage>
        <taxon>Eukaryota</taxon>
        <taxon>Fungi</taxon>
        <taxon>Fungi incertae sedis</taxon>
        <taxon>Chytridiomycota</taxon>
        <taxon>Chytridiomycota incertae sedis</taxon>
        <taxon>Chytridiomycetes</taxon>
        <taxon>Rhizophlyctidales</taxon>
        <taxon>Rhizophlyctidaceae</taxon>
        <taxon>Rhizophlyctis</taxon>
    </lineage>
</organism>
<proteinExistence type="predicted"/>
<comment type="caution">
    <text evidence="2">The sequence shown here is derived from an EMBL/GenBank/DDBJ whole genome shotgun (WGS) entry which is preliminary data.</text>
</comment>
<name>A0AAD5SEE2_9FUNG</name>
<reference evidence="2" key="1">
    <citation type="submission" date="2020-05" db="EMBL/GenBank/DDBJ databases">
        <title>Phylogenomic resolution of chytrid fungi.</title>
        <authorList>
            <person name="Stajich J.E."/>
            <person name="Amses K."/>
            <person name="Simmons R."/>
            <person name="Seto K."/>
            <person name="Myers J."/>
            <person name="Bonds A."/>
            <person name="Quandt C.A."/>
            <person name="Barry K."/>
            <person name="Liu P."/>
            <person name="Grigoriev I."/>
            <person name="Longcore J.E."/>
            <person name="James T.Y."/>
        </authorList>
    </citation>
    <scope>NUCLEOTIDE SEQUENCE</scope>
    <source>
        <strain evidence="2">JEL0318</strain>
    </source>
</reference>
<keyword evidence="3" id="KW-1185">Reference proteome</keyword>
<gene>
    <name evidence="2" type="ORF">HK097_003975</name>
</gene>
<feature type="region of interest" description="Disordered" evidence="1">
    <location>
        <begin position="1"/>
        <end position="152"/>
    </location>
</feature>
<feature type="compositionally biased region" description="Basic and acidic residues" evidence="1">
    <location>
        <begin position="105"/>
        <end position="118"/>
    </location>
</feature>
<dbReference type="EMBL" id="JADGJD010000199">
    <property type="protein sequence ID" value="KAJ3053546.1"/>
    <property type="molecule type" value="Genomic_DNA"/>
</dbReference>
<evidence type="ECO:0000256" key="1">
    <source>
        <dbReference type="SAM" id="MobiDB-lite"/>
    </source>
</evidence>
<dbReference type="AlphaFoldDB" id="A0AAD5SEE2"/>
<accession>A0AAD5SEE2</accession>
<feature type="compositionally biased region" description="Basic and acidic residues" evidence="1">
    <location>
        <begin position="44"/>
        <end position="57"/>
    </location>
</feature>
<feature type="compositionally biased region" description="Basic and acidic residues" evidence="1">
    <location>
        <begin position="71"/>
        <end position="86"/>
    </location>
</feature>